<dbReference type="AlphaFoldDB" id="A0A7X0RT15"/>
<gene>
    <name evidence="2" type="ORF">H7C19_20070</name>
</gene>
<protein>
    <submittedName>
        <fullName evidence="2">Uncharacterized protein</fullName>
    </submittedName>
</protein>
<dbReference type="Proteomes" id="UP000547209">
    <property type="component" value="Unassembled WGS sequence"/>
</dbReference>
<keyword evidence="3" id="KW-1185">Reference proteome</keyword>
<dbReference type="RefSeq" id="WP_185670829.1">
    <property type="nucleotide sequence ID" value="NZ_JACJVP010000032.1"/>
</dbReference>
<dbReference type="EMBL" id="JACJVP010000032">
    <property type="protein sequence ID" value="MBB6672981.1"/>
    <property type="molecule type" value="Genomic_DNA"/>
</dbReference>
<evidence type="ECO:0000256" key="1">
    <source>
        <dbReference type="SAM" id="MobiDB-lite"/>
    </source>
</evidence>
<evidence type="ECO:0000313" key="3">
    <source>
        <dbReference type="Proteomes" id="UP000547209"/>
    </source>
</evidence>
<feature type="region of interest" description="Disordered" evidence="1">
    <location>
        <begin position="138"/>
        <end position="158"/>
    </location>
</feature>
<accession>A0A7X0RT15</accession>
<sequence>MKKKWITLLVIALLAGVITILWRVDENREIVFEVKLAPDQMTADGKSSVNVQIQVTNTDGTPRSGDDLQIIRLKGHGQLSVSRVKTDRNGHASFVYFSYRASSFTPAMTNEIMLSDVSVGKIVGVYKRHALEIPVLEPAGEDSDKGGTDGDGYISLGG</sequence>
<dbReference type="InterPro" id="IPR008964">
    <property type="entry name" value="Invasin/intimin_cell_adhesion"/>
</dbReference>
<dbReference type="Gene3D" id="2.60.40.10">
    <property type="entry name" value="Immunoglobulins"/>
    <property type="match status" value="1"/>
</dbReference>
<dbReference type="InterPro" id="IPR013783">
    <property type="entry name" value="Ig-like_fold"/>
</dbReference>
<organism evidence="2 3">
    <name type="scientific">Cohnella nanjingensis</name>
    <dbReference type="NCBI Taxonomy" id="1387779"/>
    <lineage>
        <taxon>Bacteria</taxon>
        <taxon>Bacillati</taxon>
        <taxon>Bacillota</taxon>
        <taxon>Bacilli</taxon>
        <taxon>Bacillales</taxon>
        <taxon>Paenibacillaceae</taxon>
        <taxon>Cohnella</taxon>
    </lineage>
</organism>
<name>A0A7X0RT15_9BACL</name>
<dbReference type="SUPFAM" id="SSF49373">
    <property type="entry name" value="Invasin/intimin cell-adhesion fragments"/>
    <property type="match status" value="1"/>
</dbReference>
<comment type="caution">
    <text evidence="2">The sequence shown here is derived from an EMBL/GenBank/DDBJ whole genome shotgun (WGS) entry which is preliminary data.</text>
</comment>
<proteinExistence type="predicted"/>
<evidence type="ECO:0000313" key="2">
    <source>
        <dbReference type="EMBL" id="MBB6672981.1"/>
    </source>
</evidence>
<reference evidence="2 3" key="1">
    <citation type="submission" date="2020-08" db="EMBL/GenBank/DDBJ databases">
        <title>Cohnella phylogeny.</title>
        <authorList>
            <person name="Dunlap C."/>
        </authorList>
    </citation>
    <scope>NUCLEOTIDE SEQUENCE [LARGE SCALE GENOMIC DNA]</scope>
    <source>
        <strain evidence="2 3">DSM 28246</strain>
    </source>
</reference>